<keyword evidence="5" id="KW-0472">Membrane</keyword>
<evidence type="ECO:0000259" key="9">
    <source>
        <dbReference type="PROSITE" id="PS51212"/>
    </source>
</evidence>
<evidence type="ECO:0000256" key="3">
    <source>
        <dbReference type="ARBA" id="ARBA00022729"/>
    </source>
</evidence>
<keyword evidence="4" id="KW-1133">Transmembrane helix</keyword>
<evidence type="ECO:0000256" key="8">
    <source>
        <dbReference type="SAM" id="SignalP"/>
    </source>
</evidence>
<reference evidence="10 11" key="1">
    <citation type="journal article" date="2014" name="BMC Genomics">
        <title>Comparative genome sequencing reveals chemotype-specific gene clusters in the toxigenic black mold Stachybotrys.</title>
        <authorList>
            <person name="Semeiks J."/>
            <person name="Borek D."/>
            <person name="Otwinowski Z."/>
            <person name="Grishin N.V."/>
        </authorList>
    </citation>
    <scope>NUCLEOTIDE SEQUENCE [LARGE SCALE GENOMIC DNA]</scope>
    <source>
        <strain evidence="10 11">IBT 40285</strain>
    </source>
</reference>
<dbReference type="EMBL" id="KL661934">
    <property type="protein sequence ID" value="KFA60070.1"/>
    <property type="molecule type" value="Genomic_DNA"/>
</dbReference>
<evidence type="ECO:0000256" key="7">
    <source>
        <dbReference type="SAM" id="MobiDB-lite"/>
    </source>
</evidence>
<evidence type="ECO:0000256" key="6">
    <source>
        <dbReference type="ARBA" id="ARBA00023180"/>
    </source>
</evidence>
<dbReference type="PANTHER" id="PTHR24269:SF16">
    <property type="entry name" value="PROTEIN SLG1"/>
    <property type="match status" value="1"/>
</dbReference>
<dbReference type="SMART" id="SM00321">
    <property type="entry name" value="WSC"/>
    <property type="match status" value="1"/>
</dbReference>
<dbReference type="PROSITE" id="PS51212">
    <property type="entry name" value="WSC"/>
    <property type="match status" value="1"/>
</dbReference>
<dbReference type="PANTHER" id="PTHR24269">
    <property type="entry name" value="KREMEN PROTEIN"/>
    <property type="match status" value="1"/>
</dbReference>
<gene>
    <name evidence="10" type="ORF">S40285_09191</name>
</gene>
<dbReference type="HOGENOM" id="CLU_077470_0_0_1"/>
<keyword evidence="2" id="KW-0812">Transmembrane</keyword>
<dbReference type="OMA" id="NQCWCGT"/>
<dbReference type="GO" id="GO:0005886">
    <property type="term" value="C:plasma membrane"/>
    <property type="evidence" value="ECO:0007669"/>
    <property type="project" value="TreeGrafter"/>
</dbReference>
<dbReference type="Pfam" id="PF01822">
    <property type="entry name" value="WSC"/>
    <property type="match status" value="1"/>
</dbReference>
<comment type="subcellular location">
    <subcellularLocation>
        <location evidence="1">Membrane</location>
        <topology evidence="1">Single-pass membrane protein</topology>
    </subcellularLocation>
</comment>
<evidence type="ECO:0000313" key="10">
    <source>
        <dbReference type="EMBL" id="KFA60070.1"/>
    </source>
</evidence>
<evidence type="ECO:0000313" key="11">
    <source>
        <dbReference type="Proteomes" id="UP000028524"/>
    </source>
</evidence>
<dbReference type="InParanoid" id="A0A084Q7Y5"/>
<name>A0A084Q7Y5_STAC4</name>
<feature type="domain" description="WSC" evidence="9">
    <location>
        <begin position="121"/>
        <end position="217"/>
    </location>
</feature>
<protein>
    <recommendedName>
        <fullName evidence="9">WSC domain-containing protein</fullName>
    </recommendedName>
</protein>
<keyword evidence="3 8" id="KW-0732">Signal</keyword>
<dbReference type="Proteomes" id="UP000028524">
    <property type="component" value="Unassembled WGS sequence"/>
</dbReference>
<organism evidence="10 11">
    <name type="scientific">Stachybotrys chlorohalonatus (strain IBT 40285)</name>
    <dbReference type="NCBI Taxonomy" id="1283841"/>
    <lineage>
        <taxon>Eukaryota</taxon>
        <taxon>Fungi</taxon>
        <taxon>Dikarya</taxon>
        <taxon>Ascomycota</taxon>
        <taxon>Pezizomycotina</taxon>
        <taxon>Sordariomycetes</taxon>
        <taxon>Hypocreomycetidae</taxon>
        <taxon>Hypocreales</taxon>
        <taxon>Stachybotryaceae</taxon>
        <taxon>Stachybotrys</taxon>
    </lineage>
</organism>
<evidence type="ECO:0000256" key="5">
    <source>
        <dbReference type="ARBA" id="ARBA00023136"/>
    </source>
</evidence>
<evidence type="ECO:0000256" key="4">
    <source>
        <dbReference type="ARBA" id="ARBA00022989"/>
    </source>
</evidence>
<dbReference type="InterPro" id="IPR002889">
    <property type="entry name" value="WSC_carb-bd"/>
</dbReference>
<evidence type="ECO:0000256" key="2">
    <source>
        <dbReference type="ARBA" id="ARBA00022692"/>
    </source>
</evidence>
<feature type="signal peptide" evidence="8">
    <location>
        <begin position="1"/>
        <end position="22"/>
    </location>
</feature>
<keyword evidence="11" id="KW-1185">Reference proteome</keyword>
<proteinExistence type="predicted"/>
<accession>A0A084Q7Y5</accession>
<dbReference type="OrthoDB" id="2019572at2759"/>
<dbReference type="InterPro" id="IPR051836">
    <property type="entry name" value="Kremen_rcpt"/>
</dbReference>
<dbReference type="STRING" id="1283841.A0A084Q7Y5"/>
<evidence type="ECO:0000256" key="1">
    <source>
        <dbReference type="ARBA" id="ARBA00004167"/>
    </source>
</evidence>
<dbReference type="AlphaFoldDB" id="A0A084Q7Y5"/>
<keyword evidence="6" id="KW-0325">Glycoprotein</keyword>
<sequence>MVAFTLAAWLVALGSLPRLCLATGHPTLQFDPNTISPCLEWENNAHNLVCEEVRRYWNITALEFSRWNPSVGQNCQPWIAASYCVAPLERVPSSATTSQTTTTTKTTATTSTHTLGPSPISWTARGCYLDGVANEPVLERRISSQGGDAALTITKCKDSCYKSFFVFAGVRAGNECHCGSYVAGEWALNATECNAPCSGNRTETCGGTGRLNVFKALESEAIPTTSSRTGAIQTTTATR</sequence>
<feature type="region of interest" description="Disordered" evidence="7">
    <location>
        <begin position="95"/>
        <end position="115"/>
    </location>
</feature>
<feature type="chain" id="PRO_5001779145" description="WSC domain-containing protein" evidence="8">
    <location>
        <begin position="23"/>
        <end position="239"/>
    </location>
</feature>
<feature type="compositionally biased region" description="Low complexity" evidence="7">
    <location>
        <begin position="95"/>
        <end position="114"/>
    </location>
</feature>